<keyword evidence="6 7" id="KW-0472">Membrane</keyword>
<keyword evidence="4 7" id="KW-0812">Transmembrane</keyword>
<evidence type="ECO:0000313" key="9">
    <source>
        <dbReference type="Proteomes" id="UP000886889"/>
    </source>
</evidence>
<reference evidence="8" key="2">
    <citation type="journal article" date="2021" name="PeerJ">
        <title>Extensive microbial diversity within the chicken gut microbiome revealed by metagenomics and culture.</title>
        <authorList>
            <person name="Gilroy R."/>
            <person name="Ravi A."/>
            <person name="Getino M."/>
            <person name="Pursley I."/>
            <person name="Horton D.L."/>
            <person name="Alikhan N.F."/>
            <person name="Baker D."/>
            <person name="Gharbi K."/>
            <person name="Hall N."/>
            <person name="Watson M."/>
            <person name="Adriaenssens E.M."/>
            <person name="Foster-Nyarko E."/>
            <person name="Jarju S."/>
            <person name="Secka A."/>
            <person name="Antonio M."/>
            <person name="Oren A."/>
            <person name="Chaudhuri R.R."/>
            <person name="La Ragione R."/>
            <person name="Hildebrand F."/>
            <person name="Pallen M.J."/>
        </authorList>
    </citation>
    <scope>NUCLEOTIDE SEQUENCE</scope>
    <source>
        <strain evidence="8">ChiBcec6-7307</strain>
    </source>
</reference>
<dbReference type="AlphaFoldDB" id="A0A9D1NYP1"/>
<accession>A0A9D1NYP1</accession>
<name>A0A9D1NYP1_9FIRM</name>
<comment type="subcellular location">
    <subcellularLocation>
        <location evidence="1">Membrane</location>
        <topology evidence="1">Multi-pass membrane protein</topology>
    </subcellularLocation>
</comment>
<protein>
    <submittedName>
        <fullName evidence="8">AEC family transporter</fullName>
    </submittedName>
</protein>
<evidence type="ECO:0000256" key="4">
    <source>
        <dbReference type="ARBA" id="ARBA00022692"/>
    </source>
</evidence>
<feature type="transmembrane region" description="Helical" evidence="7">
    <location>
        <begin position="220"/>
        <end position="244"/>
    </location>
</feature>
<evidence type="ECO:0000256" key="7">
    <source>
        <dbReference type="SAM" id="Phobius"/>
    </source>
</evidence>
<dbReference type="GO" id="GO:0055085">
    <property type="term" value="P:transmembrane transport"/>
    <property type="evidence" value="ECO:0007669"/>
    <property type="project" value="InterPro"/>
</dbReference>
<dbReference type="InterPro" id="IPR004776">
    <property type="entry name" value="Mem_transp_PIN-like"/>
</dbReference>
<evidence type="ECO:0000256" key="5">
    <source>
        <dbReference type="ARBA" id="ARBA00022989"/>
    </source>
</evidence>
<proteinExistence type="predicted"/>
<feature type="transmembrane region" description="Helical" evidence="7">
    <location>
        <begin position="250"/>
        <end position="268"/>
    </location>
</feature>
<evidence type="ECO:0000313" key="8">
    <source>
        <dbReference type="EMBL" id="HIV23280.1"/>
    </source>
</evidence>
<keyword evidence="3" id="KW-1003">Cell membrane</keyword>
<gene>
    <name evidence="8" type="ORF">IAC80_05005</name>
</gene>
<feature type="transmembrane region" description="Helical" evidence="7">
    <location>
        <begin position="55"/>
        <end position="74"/>
    </location>
</feature>
<organism evidence="8 9">
    <name type="scientific">Candidatus Merdiplasma excrementigallinarum</name>
    <dbReference type="NCBI Taxonomy" id="2840864"/>
    <lineage>
        <taxon>Bacteria</taxon>
        <taxon>Bacillati</taxon>
        <taxon>Bacillota</taxon>
        <taxon>Clostridia</taxon>
        <taxon>Lachnospirales</taxon>
        <taxon>Lachnospiraceae</taxon>
        <taxon>Lachnospiraceae incertae sedis</taxon>
        <taxon>Candidatus Merdiplasma</taxon>
    </lineage>
</organism>
<dbReference type="Proteomes" id="UP000886889">
    <property type="component" value="Unassembled WGS sequence"/>
</dbReference>
<evidence type="ECO:0000256" key="1">
    <source>
        <dbReference type="ARBA" id="ARBA00004141"/>
    </source>
</evidence>
<evidence type="ECO:0000256" key="2">
    <source>
        <dbReference type="ARBA" id="ARBA00022448"/>
    </source>
</evidence>
<evidence type="ECO:0000256" key="3">
    <source>
        <dbReference type="ARBA" id="ARBA00022475"/>
    </source>
</evidence>
<sequence length="301" mass="31888">MVLPVLIMIGVGYLCKRTQIISAEGLRGLKSLLGEILLPVMLFNAFFTASYSLRVVVIFLAVFLGFGIALVLGFGLRRFVKPYGKFLPFLLAGGEGGMLGYALYGLIAGSQTGFAVVDLGQTVFAFTVWLGILRSVDGGKADVKSLVKNMFSNKCFLGMALGIVTGVLGLGNLVTGSAAGGIVSSVIGMFTAPISAVVLLTVGYDINLKRDLLVPVTKTILLRLLVSGVLLLFSNLIVFSLFPFDKELEVALMVLYSLPAPFILPIFAEAGEDGEYVSTSLSVYTLVTVALFAAIVVYSVA</sequence>
<keyword evidence="2" id="KW-0813">Transport</keyword>
<dbReference type="PANTHER" id="PTHR36838:SF3">
    <property type="entry name" value="TRANSPORTER AUXIN EFFLUX CARRIER EC FAMILY"/>
    <property type="match status" value="1"/>
</dbReference>
<dbReference type="EMBL" id="DVOS01000043">
    <property type="protein sequence ID" value="HIV23280.1"/>
    <property type="molecule type" value="Genomic_DNA"/>
</dbReference>
<feature type="transmembrane region" description="Helical" evidence="7">
    <location>
        <begin position="154"/>
        <end position="174"/>
    </location>
</feature>
<dbReference type="Pfam" id="PF03547">
    <property type="entry name" value="Mem_trans"/>
    <property type="match status" value="1"/>
</dbReference>
<dbReference type="GO" id="GO:0016020">
    <property type="term" value="C:membrane"/>
    <property type="evidence" value="ECO:0007669"/>
    <property type="project" value="UniProtKB-SubCell"/>
</dbReference>
<reference evidence="8" key="1">
    <citation type="submission" date="2020-10" db="EMBL/GenBank/DDBJ databases">
        <authorList>
            <person name="Gilroy R."/>
        </authorList>
    </citation>
    <scope>NUCLEOTIDE SEQUENCE</scope>
    <source>
        <strain evidence="8">ChiBcec6-7307</strain>
    </source>
</reference>
<feature type="transmembrane region" description="Helical" evidence="7">
    <location>
        <begin position="86"/>
        <end position="107"/>
    </location>
</feature>
<keyword evidence="5 7" id="KW-1133">Transmembrane helix</keyword>
<comment type="caution">
    <text evidence="8">The sequence shown here is derived from an EMBL/GenBank/DDBJ whole genome shotgun (WGS) entry which is preliminary data.</text>
</comment>
<feature type="transmembrane region" description="Helical" evidence="7">
    <location>
        <begin position="186"/>
        <end position="208"/>
    </location>
</feature>
<evidence type="ECO:0000256" key="6">
    <source>
        <dbReference type="ARBA" id="ARBA00023136"/>
    </source>
</evidence>
<feature type="transmembrane region" description="Helical" evidence="7">
    <location>
        <begin position="280"/>
        <end position="300"/>
    </location>
</feature>
<dbReference type="PANTHER" id="PTHR36838">
    <property type="entry name" value="AUXIN EFFLUX CARRIER FAMILY PROTEIN"/>
    <property type="match status" value="1"/>
</dbReference>